<keyword evidence="6 12" id="KW-0028">Amino-acid biosynthesis</keyword>
<comment type="caution">
    <text evidence="14">The sequence shown here is derived from an EMBL/GenBank/DDBJ whole genome shotgun (WGS) entry which is preliminary data.</text>
</comment>
<gene>
    <name evidence="14" type="ORF">ACH5RR_000331</name>
</gene>
<keyword evidence="15" id="KW-1185">Reference proteome</keyword>
<evidence type="ECO:0000259" key="13">
    <source>
        <dbReference type="Pfam" id="PF00275"/>
    </source>
</evidence>
<evidence type="ECO:0000256" key="10">
    <source>
        <dbReference type="ARBA" id="ARBA00023141"/>
    </source>
</evidence>
<dbReference type="PANTHER" id="PTHR21090">
    <property type="entry name" value="AROM/DEHYDROQUINATE SYNTHASE"/>
    <property type="match status" value="1"/>
</dbReference>
<evidence type="ECO:0000256" key="6">
    <source>
        <dbReference type="ARBA" id="ARBA00022605"/>
    </source>
</evidence>
<dbReference type="CDD" id="cd01556">
    <property type="entry name" value="EPSP_synthase"/>
    <property type="match status" value="1"/>
</dbReference>
<proteinExistence type="inferred from homology"/>
<evidence type="ECO:0000256" key="4">
    <source>
        <dbReference type="ARBA" id="ARBA00012450"/>
    </source>
</evidence>
<feature type="domain" description="Enolpyruvate transferase" evidence="13">
    <location>
        <begin position="80"/>
        <end position="510"/>
    </location>
</feature>
<dbReference type="GO" id="GO:0003866">
    <property type="term" value="F:3-phosphoshikimate 1-carboxyvinyltransferase activity"/>
    <property type="evidence" value="ECO:0007669"/>
    <property type="project" value="UniProtKB-UniRule"/>
</dbReference>
<evidence type="ECO:0000256" key="8">
    <source>
        <dbReference type="ARBA" id="ARBA00022679"/>
    </source>
</evidence>
<dbReference type="FunFam" id="3.65.10.10:FF:000009">
    <property type="entry name" value="3-phosphoshikimate 1-carboxyvinyltransferase"/>
    <property type="match status" value="1"/>
</dbReference>
<dbReference type="PANTHER" id="PTHR21090:SF5">
    <property type="entry name" value="PENTAFUNCTIONAL AROM POLYPEPTIDE"/>
    <property type="match status" value="1"/>
</dbReference>
<dbReference type="SUPFAM" id="SSF55205">
    <property type="entry name" value="EPT/RTPC-like"/>
    <property type="match status" value="1"/>
</dbReference>
<comment type="catalytic activity">
    <reaction evidence="11">
        <text>3-phosphoshikimate + phosphoenolpyruvate = 5-O-(1-carboxyvinyl)-3-phosphoshikimate + phosphate</text>
        <dbReference type="Rhea" id="RHEA:21256"/>
        <dbReference type="ChEBI" id="CHEBI:43474"/>
        <dbReference type="ChEBI" id="CHEBI:57701"/>
        <dbReference type="ChEBI" id="CHEBI:58702"/>
        <dbReference type="ChEBI" id="CHEBI:145989"/>
        <dbReference type="EC" id="2.5.1.19"/>
    </reaction>
    <physiologicalReaction direction="left-to-right" evidence="11">
        <dbReference type="Rhea" id="RHEA:21257"/>
    </physiologicalReaction>
</comment>
<evidence type="ECO:0000256" key="7">
    <source>
        <dbReference type="ARBA" id="ARBA00022640"/>
    </source>
</evidence>
<keyword evidence="9" id="KW-0809">Transit peptide</keyword>
<dbReference type="GO" id="GO:0009507">
    <property type="term" value="C:chloroplast"/>
    <property type="evidence" value="ECO:0007669"/>
    <property type="project" value="UniProtKB-SubCell"/>
</dbReference>
<dbReference type="InterPro" id="IPR013792">
    <property type="entry name" value="RNA3'P_cycl/enolpyr_Trfase_a/b"/>
</dbReference>
<dbReference type="InterPro" id="IPR023193">
    <property type="entry name" value="EPSP_synthase_CS"/>
</dbReference>
<dbReference type="GO" id="GO:0009423">
    <property type="term" value="P:chorismate biosynthetic process"/>
    <property type="evidence" value="ECO:0007669"/>
    <property type="project" value="UniProtKB-UniRule"/>
</dbReference>
<accession>A0ABD3B0A7</accession>
<evidence type="ECO:0000313" key="14">
    <source>
        <dbReference type="EMBL" id="KAL3536965.1"/>
    </source>
</evidence>
<dbReference type="EC" id="2.5.1.19" evidence="4 12"/>
<evidence type="ECO:0000256" key="5">
    <source>
        <dbReference type="ARBA" id="ARBA00022528"/>
    </source>
</evidence>
<keyword evidence="10 12" id="KW-0057">Aromatic amino acid biosynthesis</keyword>
<sequence>MAQAIQTPQFTTPNLTKPKTRFFSSPNSVIFGSRIVKSSPKYSWVLIKDSIFTAGRPSMKVLASVATTEKPSTVPEIVLQPIKEISGTVKLPGSKSLSNRILLLAALAEGRTVVDNLLDSDDIHYMLGALKTLGLHVEDNRAIQQAIVEGCGGLFPVGKESKGEIQLFLGNAGTAMRPLTAAVTAAGGYSSYVLDGVPRMRERPIGDLVSGLKQLGCDVDCFLGTNCPPVRVVGKRGIPGGKVKLSGSVSSQYLTALLMAAPLALGDVEIEIIDKLISVPYVDMTLKLMERFGVTVEHSGSWDRFLIHGGQKYKSPGKAYVEGDASSASYFLAGAAVTGGTITVEGCGTNSLQGDVKFAEVLEKMGAEVSWTENSVTVKGPQRHSSGRGHLHAIDINMNKMPDVAMTLAVVALFADGSTAIRDVASWRVKETERMIAICTELRKLGATVEEGPDYCIITPPEQLNITSIDTYDDHRMAMAFSLAACADVPVTIKDPGCTRKTFPDYFDVLKRFSKH</sequence>
<dbReference type="NCBIfam" id="TIGR01356">
    <property type="entry name" value="aroA"/>
    <property type="match status" value="1"/>
</dbReference>
<dbReference type="Proteomes" id="UP001630127">
    <property type="component" value="Unassembled WGS sequence"/>
</dbReference>
<dbReference type="InterPro" id="IPR001986">
    <property type="entry name" value="Enolpyruvate_Tfrase_dom"/>
</dbReference>
<dbReference type="PROSITE" id="PS00885">
    <property type="entry name" value="EPSP_SYNTHASE_2"/>
    <property type="match status" value="1"/>
</dbReference>
<evidence type="ECO:0000313" key="15">
    <source>
        <dbReference type="Proteomes" id="UP001630127"/>
    </source>
</evidence>
<comment type="subcellular location">
    <subcellularLocation>
        <location evidence="1">Plastid</location>
        <location evidence="1">Chloroplast</location>
    </subcellularLocation>
</comment>
<reference evidence="14 15" key="1">
    <citation type="submission" date="2024-11" db="EMBL/GenBank/DDBJ databases">
        <title>A near-complete genome assembly of Cinchona calisaya.</title>
        <authorList>
            <person name="Lian D.C."/>
            <person name="Zhao X.W."/>
            <person name="Wei L."/>
        </authorList>
    </citation>
    <scope>NUCLEOTIDE SEQUENCE [LARGE SCALE GENOMIC DNA]</scope>
    <source>
        <tissue evidence="14">Nenye</tissue>
    </source>
</reference>
<dbReference type="InterPro" id="IPR036968">
    <property type="entry name" value="Enolpyruvate_Tfrase_sf"/>
</dbReference>
<dbReference type="HAMAP" id="MF_00210">
    <property type="entry name" value="EPSP_synth"/>
    <property type="match status" value="1"/>
</dbReference>
<evidence type="ECO:0000256" key="12">
    <source>
        <dbReference type="RuleBase" id="RU004164"/>
    </source>
</evidence>
<evidence type="ECO:0000256" key="3">
    <source>
        <dbReference type="ARBA" id="ARBA00009948"/>
    </source>
</evidence>
<dbReference type="FunFam" id="3.65.10.10:FF:000004">
    <property type="entry name" value="3-phosphoshikimate 1-carboxyvinyltransferase"/>
    <property type="match status" value="1"/>
</dbReference>
<keyword evidence="5" id="KW-0150">Chloroplast</keyword>
<organism evidence="14 15">
    <name type="scientific">Cinchona calisaya</name>
    <dbReference type="NCBI Taxonomy" id="153742"/>
    <lineage>
        <taxon>Eukaryota</taxon>
        <taxon>Viridiplantae</taxon>
        <taxon>Streptophyta</taxon>
        <taxon>Embryophyta</taxon>
        <taxon>Tracheophyta</taxon>
        <taxon>Spermatophyta</taxon>
        <taxon>Magnoliopsida</taxon>
        <taxon>eudicotyledons</taxon>
        <taxon>Gunneridae</taxon>
        <taxon>Pentapetalae</taxon>
        <taxon>asterids</taxon>
        <taxon>lamiids</taxon>
        <taxon>Gentianales</taxon>
        <taxon>Rubiaceae</taxon>
        <taxon>Cinchonoideae</taxon>
        <taxon>Cinchoneae</taxon>
        <taxon>Cinchona</taxon>
    </lineage>
</organism>
<comment type="pathway">
    <text evidence="2 12">Metabolic intermediate biosynthesis; chorismate biosynthesis; chorismate from D-erythrose 4-phosphate and phosphoenolpyruvate: step 6/7.</text>
</comment>
<keyword evidence="7" id="KW-0934">Plastid</keyword>
<protein>
    <recommendedName>
        <fullName evidence="4 12">3-phosphoshikimate 1-carboxyvinyltransferase</fullName>
        <ecNumber evidence="4 12">2.5.1.19</ecNumber>
    </recommendedName>
</protein>
<evidence type="ECO:0000256" key="1">
    <source>
        <dbReference type="ARBA" id="ARBA00004229"/>
    </source>
</evidence>
<dbReference type="GO" id="GO:0009073">
    <property type="term" value="P:aromatic amino acid family biosynthetic process"/>
    <property type="evidence" value="ECO:0007669"/>
    <property type="project" value="UniProtKB-UniRule"/>
</dbReference>
<dbReference type="AlphaFoldDB" id="A0ABD3B0A7"/>
<name>A0ABD3B0A7_9GENT</name>
<dbReference type="EMBL" id="JBJUIK010000001">
    <property type="protein sequence ID" value="KAL3536965.1"/>
    <property type="molecule type" value="Genomic_DNA"/>
</dbReference>
<keyword evidence="8 12" id="KW-0808">Transferase</keyword>
<evidence type="ECO:0000256" key="11">
    <source>
        <dbReference type="ARBA" id="ARBA00044633"/>
    </source>
</evidence>
<evidence type="ECO:0000256" key="2">
    <source>
        <dbReference type="ARBA" id="ARBA00004811"/>
    </source>
</evidence>
<dbReference type="Gene3D" id="3.65.10.10">
    <property type="entry name" value="Enolpyruvate transferase domain"/>
    <property type="match status" value="2"/>
</dbReference>
<evidence type="ECO:0000256" key="9">
    <source>
        <dbReference type="ARBA" id="ARBA00022946"/>
    </source>
</evidence>
<dbReference type="PROSITE" id="PS00104">
    <property type="entry name" value="EPSP_SYNTHASE_1"/>
    <property type="match status" value="1"/>
</dbReference>
<dbReference type="InterPro" id="IPR006264">
    <property type="entry name" value="EPSP_synthase"/>
</dbReference>
<dbReference type="Pfam" id="PF00275">
    <property type="entry name" value="EPSP_synthase"/>
    <property type="match status" value="1"/>
</dbReference>
<dbReference type="GO" id="GO:0008652">
    <property type="term" value="P:amino acid biosynthetic process"/>
    <property type="evidence" value="ECO:0007669"/>
    <property type="project" value="UniProtKB-KW"/>
</dbReference>
<comment type="similarity">
    <text evidence="3 12">Belongs to the EPSP synthase family.</text>
</comment>